<feature type="region of interest" description="Disordered" evidence="1">
    <location>
        <begin position="29"/>
        <end position="92"/>
    </location>
</feature>
<comment type="caution">
    <text evidence="3">The sequence shown here is derived from an EMBL/GenBank/DDBJ whole genome shotgun (WGS) entry which is preliminary data.</text>
</comment>
<evidence type="ECO:0000256" key="2">
    <source>
        <dbReference type="SAM" id="Phobius"/>
    </source>
</evidence>
<evidence type="ECO:0000313" key="3">
    <source>
        <dbReference type="EMBL" id="PNH18730.1"/>
    </source>
</evidence>
<feature type="transmembrane region" description="Helical" evidence="2">
    <location>
        <begin position="6"/>
        <end position="23"/>
    </location>
</feature>
<proteinExistence type="predicted"/>
<evidence type="ECO:0000256" key="1">
    <source>
        <dbReference type="SAM" id="MobiDB-lite"/>
    </source>
</evidence>
<feature type="compositionally biased region" description="Polar residues" evidence="1">
    <location>
        <begin position="64"/>
        <end position="76"/>
    </location>
</feature>
<accession>A0A2J8B1T9</accession>
<reference evidence="4" key="1">
    <citation type="submission" date="2017-04" db="EMBL/GenBank/DDBJ databases">
        <authorList>
            <person name="Bumgarner R.E."/>
            <person name="Fredricks D.N."/>
            <person name="Srinivasan S."/>
        </authorList>
    </citation>
    <scope>NUCLEOTIDE SEQUENCE [LARGE SCALE GENOMIC DNA]</scope>
    <source>
        <strain evidence="4">KA00405</strain>
    </source>
</reference>
<dbReference type="EMBL" id="NBZD01000002">
    <property type="protein sequence ID" value="PNH18730.1"/>
    <property type="molecule type" value="Genomic_DNA"/>
</dbReference>
<keyword evidence="2" id="KW-0812">Transmembrane</keyword>
<name>A0A2J8B1T9_9FIRM</name>
<dbReference type="AlphaFoldDB" id="A0A2J8B1T9"/>
<evidence type="ECO:0000313" key="4">
    <source>
        <dbReference type="Proteomes" id="UP000236394"/>
    </source>
</evidence>
<sequence length="133" mass="14897">MGGMIFSDRAFAMMIVIMAISIFSSMRNTQKKKTGNTPSKPCSKETSAAAVTNKTLNEEHAPETDTTTSMPRQTEIANRRRTPSPRGKYDEAYERYSPDENDHIPYGQRVVTGIILLLIAGLLVYLVWLTILK</sequence>
<organism evidence="3 4">
    <name type="scientific">Mageeibacillus indolicus</name>
    <dbReference type="NCBI Taxonomy" id="884684"/>
    <lineage>
        <taxon>Bacteria</taxon>
        <taxon>Bacillati</taxon>
        <taxon>Bacillota</taxon>
        <taxon>Clostridia</taxon>
        <taxon>Eubacteriales</taxon>
        <taxon>Oscillospiraceae</taxon>
        <taxon>Mageeibacillus</taxon>
    </lineage>
</organism>
<dbReference type="RefSeq" id="WP_012993876.1">
    <property type="nucleotide sequence ID" value="NZ_NBZD01000002.1"/>
</dbReference>
<feature type="transmembrane region" description="Helical" evidence="2">
    <location>
        <begin position="110"/>
        <end position="131"/>
    </location>
</feature>
<feature type="compositionally biased region" description="Polar residues" evidence="1">
    <location>
        <begin position="35"/>
        <end position="55"/>
    </location>
</feature>
<keyword evidence="2" id="KW-0472">Membrane</keyword>
<gene>
    <name evidence="3" type="ORF">B7R76_04015</name>
</gene>
<protein>
    <submittedName>
        <fullName evidence="3">Uncharacterized protein</fullName>
    </submittedName>
</protein>
<keyword evidence="2" id="KW-1133">Transmembrane helix</keyword>
<dbReference type="Proteomes" id="UP000236394">
    <property type="component" value="Unassembled WGS sequence"/>
</dbReference>